<dbReference type="AlphaFoldDB" id="M0PKP7"/>
<dbReference type="OrthoDB" id="10436at2157"/>
<dbReference type="PATRIC" id="fig|1230454.4.peg.19"/>
<evidence type="ECO:0000313" key="3">
    <source>
        <dbReference type="Proteomes" id="UP000011575"/>
    </source>
</evidence>
<dbReference type="GO" id="GO:0016810">
    <property type="term" value="F:hydrolase activity, acting on carbon-nitrogen (but not peptide) bonds"/>
    <property type="evidence" value="ECO:0007669"/>
    <property type="project" value="InterPro"/>
</dbReference>
<keyword evidence="3" id="KW-1185">Reference proteome</keyword>
<dbReference type="STRING" id="1230454.C461_00092"/>
<dbReference type="Proteomes" id="UP000011575">
    <property type="component" value="Unassembled WGS sequence"/>
</dbReference>
<sequence>MGEVVISIDAELAWGYHDLETVPDRIDDAREGWQSTLRLLEKHDVPATWAIVGHLFLDACDGRHMGHPLAPTWFSCVPGLATPHDDWHAPDLIEAVQSAEQDHEIGSHNFSHVVMNGDDVDRAVADAEIADSVAAARRFGIELESFVYPRNRVAHRDVLAERGFSCYRGTRPRRWYEDTAVRPLMKLADWSPVGFEPPIVTPTVDEHGLVNVPASLYLFSFEGAARRAAKRLGYPPVVSVAKRGIDEAVEADGVFHMWFHPHNLLQPDGTERLDAILEHLDRRREETDLTVRTMGEVADDVLTSQNK</sequence>
<organism evidence="2 3">
    <name type="scientific">Halorubrum aidingense JCM 13560</name>
    <dbReference type="NCBI Taxonomy" id="1230454"/>
    <lineage>
        <taxon>Archaea</taxon>
        <taxon>Methanobacteriati</taxon>
        <taxon>Methanobacteriota</taxon>
        <taxon>Stenosarchaea group</taxon>
        <taxon>Halobacteria</taxon>
        <taxon>Halobacteriales</taxon>
        <taxon>Haloferacaceae</taxon>
        <taxon>Halorubrum</taxon>
    </lineage>
</organism>
<dbReference type="CDD" id="cd10929">
    <property type="entry name" value="CE4_u5"/>
    <property type="match status" value="1"/>
</dbReference>
<reference evidence="2 3" key="1">
    <citation type="journal article" date="2014" name="PLoS Genet.">
        <title>Phylogenetically driven sequencing of extremely halophilic archaea reveals strategies for static and dynamic osmo-response.</title>
        <authorList>
            <person name="Becker E.A."/>
            <person name="Seitzer P.M."/>
            <person name="Tritt A."/>
            <person name="Larsen D."/>
            <person name="Krusor M."/>
            <person name="Yao A.I."/>
            <person name="Wu D."/>
            <person name="Madern D."/>
            <person name="Eisen J.A."/>
            <person name="Darling A.E."/>
            <person name="Facciotti M.T."/>
        </authorList>
    </citation>
    <scope>NUCLEOTIDE SEQUENCE [LARGE SCALE GENOMIC DNA]</scope>
    <source>
        <strain evidence="2 3">JCM 13560</strain>
    </source>
</reference>
<comment type="caution">
    <text evidence="2">The sequence shown here is derived from an EMBL/GenBank/DDBJ whole genome shotgun (WGS) entry which is preliminary data.</text>
</comment>
<dbReference type="GO" id="GO:0005975">
    <property type="term" value="P:carbohydrate metabolic process"/>
    <property type="evidence" value="ECO:0007669"/>
    <property type="project" value="InterPro"/>
</dbReference>
<evidence type="ECO:0000313" key="2">
    <source>
        <dbReference type="EMBL" id="EMA70641.1"/>
    </source>
</evidence>
<accession>M0PKP7</accession>
<protein>
    <submittedName>
        <fullName evidence="2">Polysaccharide deacetylase</fullName>
    </submittedName>
</protein>
<dbReference type="InterPro" id="IPR002509">
    <property type="entry name" value="NODB_dom"/>
</dbReference>
<name>M0PKP7_9EURY</name>
<evidence type="ECO:0000259" key="1">
    <source>
        <dbReference type="Pfam" id="PF01522"/>
    </source>
</evidence>
<dbReference type="Pfam" id="PF01522">
    <property type="entry name" value="Polysacc_deac_1"/>
    <property type="match status" value="1"/>
</dbReference>
<dbReference type="RefSeq" id="WP_007997525.1">
    <property type="nucleotide sequence ID" value="NZ_AOJI01000002.1"/>
</dbReference>
<feature type="domain" description="NodB homology" evidence="1">
    <location>
        <begin position="29"/>
        <end position="150"/>
    </location>
</feature>
<dbReference type="SUPFAM" id="SSF88713">
    <property type="entry name" value="Glycoside hydrolase/deacetylase"/>
    <property type="match status" value="1"/>
</dbReference>
<dbReference type="InterPro" id="IPR011330">
    <property type="entry name" value="Glyco_hydro/deAcase_b/a-brl"/>
</dbReference>
<dbReference type="Gene3D" id="3.20.20.370">
    <property type="entry name" value="Glycoside hydrolase/deacetylase"/>
    <property type="match status" value="1"/>
</dbReference>
<dbReference type="EMBL" id="AOJI01000002">
    <property type="protein sequence ID" value="EMA70641.1"/>
    <property type="molecule type" value="Genomic_DNA"/>
</dbReference>
<proteinExistence type="predicted"/>
<gene>
    <name evidence="2" type="ORF">C461_00092</name>
</gene>